<dbReference type="InterPro" id="IPR029012">
    <property type="entry name" value="Helix_hairpin_bin_sf"/>
</dbReference>
<organism evidence="10 11">
    <name type="scientific">Drosophila guanche</name>
    <name type="common">Fruit fly</name>
    <dbReference type="NCBI Taxonomy" id="7266"/>
    <lineage>
        <taxon>Eukaryota</taxon>
        <taxon>Metazoa</taxon>
        <taxon>Ecdysozoa</taxon>
        <taxon>Arthropoda</taxon>
        <taxon>Hexapoda</taxon>
        <taxon>Insecta</taxon>
        <taxon>Pterygota</taxon>
        <taxon>Neoptera</taxon>
        <taxon>Endopterygota</taxon>
        <taxon>Diptera</taxon>
        <taxon>Brachycera</taxon>
        <taxon>Muscomorpha</taxon>
        <taxon>Ephydroidea</taxon>
        <taxon>Drosophilidae</taxon>
        <taxon>Drosophila</taxon>
        <taxon>Sophophora</taxon>
    </lineage>
</organism>
<reference evidence="11" key="1">
    <citation type="submission" date="2018-01" db="EMBL/GenBank/DDBJ databases">
        <authorList>
            <person name="Alioto T."/>
            <person name="Alioto T."/>
        </authorList>
    </citation>
    <scope>NUCLEOTIDE SEQUENCE [LARGE SCALE GENOMIC DNA]</scope>
</reference>
<evidence type="ECO:0000256" key="1">
    <source>
        <dbReference type="ARBA" id="ARBA00004633"/>
    </source>
</evidence>
<dbReference type="AlphaFoldDB" id="A0A3B0JVY9"/>
<gene>
    <name evidence="10" type="ORF">DGUA_6G017229</name>
</gene>
<keyword evidence="3 7" id="KW-0813">Transport</keyword>
<comment type="subcellular location">
    <subcellularLocation>
        <location evidence="1">Late endosome membrane</location>
        <topology evidence="1">Peripheral membrane protein</topology>
    </subcellularLocation>
</comment>
<name>A0A3B0JVY9_DROGU</name>
<dbReference type="STRING" id="7266.A0A3B0JVY9"/>
<proteinExistence type="inferred from homology"/>
<keyword evidence="11" id="KW-1185">Reference proteome</keyword>
<dbReference type="OrthoDB" id="10004364at2759"/>
<feature type="compositionally biased region" description="Pro residues" evidence="8">
    <location>
        <begin position="222"/>
        <end position="231"/>
    </location>
</feature>
<dbReference type="InterPro" id="IPR037202">
    <property type="entry name" value="ESCRT_assembly_dom"/>
</dbReference>
<accession>A0A3B0JVY9</accession>
<feature type="region of interest" description="Disordered" evidence="8">
    <location>
        <begin position="190"/>
        <end position="231"/>
    </location>
</feature>
<comment type="function">
    <text evidence="6">Component of the ESCRT-I complex, a regulator of vesicular trafficking process. Required for the sorting of endocytic ubiquitinated cargos into multivesicular bodies. May be involved in cell growth and differentiation.</text>
</comment>
<dbReference type="Pfam" id="PF07200">
    <property type="entry name" value="Mod_r"/>
    <property type="match status" value="1"/>
</dbReference>
<dbReference type="Proteomes" id="UP000268350">
    <property type="component" value="Unassembled WGS sequence"/>
</dbReference>
<dbReference type="GO" id="GO:0006612">
    <property type="term" value="P:protein targeting to membrane"/>
    <property type="evidence" value="ECO:0007669"/>
    <property type="project" value="TreeGrafter"/>
</dbReference>
<keyword evidence="4" id="KW-0967">Endosome</keyword>
<evidence type="ECO:0000256" key="4">
    <source>
        <dbReference type="ARBA" id="ARBA00022753"/>
    </source>
</evidence>
<dbReference type="InterPro" id="IPR009851">
    <property type="entry name" value="Mod_r"/>
</dbReference>
<evidence type="ECO:0000256" key="3">
    <source>
        <dbReference type="ARBA" id="ARBA00022448"/>
    </source>
</evidence>
<evidence type="ECO:0000256" key="2">
    <source>
        <dbReference type="ARBA" id="ARBA00007617"/>
    </source>
</evidence>
<evidence type="ECO:0000313" key="11">
    <source>
        <dbReference type="Proteomes" id="UP000268350"/>
    </source>
</evidence>
<dbReference type="GO" id="GO:0043162">
    <property type="term" value="P:ubiquitin-dependent protein catabolic process via the multivesicular body sorting pathway"/>
    <property type="evidence" value="ECO:0007669"/>
    <property type="project" value="TreeGrafter"/>
</dbReference>
<keyword evidence="5 7" id="KW-0653">Protein transport</keyword>
<dbReference type="SUPFAM" id="SSF140111">
    <property type="entry name" value="Endosomal sorting complex assembly domain"/>
    <property type="match status" value="1"/>
</dbReference>
<dbReference type="OMA" id="MYQEYLN"/>
<comment type="similarity">
    <text evidence="2">Belongs to the VPS37 family.</text>
</comment>
<evidence type="ECO:0000256" key="7">
    <source>
        <dbReference type="PROSITE-ProRule" id="PRU00646"/>
    </source>
</evidence>
<evidence type="ECO:0000256" key="5">
    <source>
        <dbReference type="ARBA" id="ARBA00022927"/>
    </source>
</evidence>
<dbReference type="PROSITE" id="PS51314">
    <property type="entry name" value="VPS37_C"/>
    <property type="match status" value="1"/>
</dbReference>
<protein>
    <submittedName>
        <fullName evidence="10">Blast:Vacuolar protein sorting-associated protein 37B</fullName>
    </submittedName>
</protein>
<dbReference type="PANTHER" id="PTHR13678:SF27">
    <property type="entry name" value="LD45836P"/>
    <property type="match status" value="1"/>
</dbReference>
<dbReference type="PANTHER" id="PTHR13678">
    <property type="entry name" value="VACUOLAR PROTEIN SORTING-ASSOCIATED PROTEIN 37"/>
    <property type="match status" value="1"/>
</dbReference>
<dbReference type="GO" id="GO:0006623">
    <property type="term" value="P:protein targeting to vacuole"/>
    <property type="evidence" value="ECO:0007669"/>
    <property type="project" value="TreeGrafter"/>
</dbReference>
<dbReference type="GO" id="GO:0000813">
    <property type="term" value="C:ESCRT I complex"/>
    <property type="evidence" value="ECO:0007669"/>
    <property type="project" value="UniProtKB-ARBA"/>
</dbReference>
<evidence type="ECO:0000313" key="10">
    <source>
        <dbReference type="EMBL" id="SPP84612.1"/>
    </source>
</evidence>
<dbReference type="GO" id="GO:0031902">
    <property type="term" value="C:late endosome membrane"/>
    <property type="evidence" value="ECO:0007669"/>
    <property type="project" value="UniProtKB-SubCell"/>
</dbReference>
<feature type="domain" description="VPS37 C-terminal" evidence="9">
    <location>
        <begin position="85"/>
        <end position="174"/>
    </location>
</feature>
<evidence type="ECO:0000259" key="9">
    <source>
        <dbReference type="PROSITE" id="PS51314"/>
    </source>
</evidence>
<dbReference type="Gene3D" id="1.10.287.660">
    <property type="entry name" value="Helix hairpin bin"/>
    <property type="match status" value="1"/>
</dbReference>
<evidence type="ECO:0000256" key="8">
    <source>
        <dbReference type="SAM" id="MobiDB-lite"/>
    </source>
</evidence>
<evidence type="ECO:0000256" key="6">
    <source>
        <dbReference type="ARBA" id="ARBA00025010"/>
    </source>
</evidence>
<dbReference type="EMBL" id="OUUW01000008">
    <property type="protein sequence ID" value="SPP84612.1"/>
    <property type="molecule type" value="Genomic_DNA"/>
</dbReference>
<sequence length="231" mass="25782">MYQEYMNQLQTSIAPLSSDQLKELLNNDDKLDEKVDEVLLALKEQKNKIFEDNRSRAEENIEKEPQIIELRGKLSELSEEGRNCCSAVQEKLTELNKKTGGVGQETALALLQTAASESEEQTEDMVKKFNDNELNVEAFLEEFLASRRTMHLRRLKAEKMQDLIRKQRRSTGPGHLPSYGNVPASGFYPSAGGSAMPYPPTGGMPYPSAGGSAPYPMMGPLMPMPPPSRPY</sequence>